<reference evidence="1 2" key="1">
    <citation type="submission" date="2021-04" db="EMBL/GenBank/DDBJ databases">
        <authorList>
            <person name="Ivanova A."/>
        </authorList>
    </citation>
    <scope>NUCLEOTIDE SEQUENCE [LARGE SCALE GENOMIC DNA]</scope>
    <source>
        <strain evidence="1 2">G18</strain>
    </source>
</reference>
<comment type="caution">
    <text evidence="1">The sequence shown here is derived from an EMBL/GenBank/DDBJ whole genome shotgun (WGS) entry which is preliminary data.</text>
</comment>
<organism evidence="1 2">
    <name type="scientific">Gemmata palustris</name>
    <dbReference type="NCBI Taxonomy" id="2822762"/>
    <lineage>
        <taxon>Bacteria</taxon>
        <taxon>Pseudomonadati</taxon>
        <taxon>Planctomycetota</taxon>
        <taxon>Planctomycetia</taxon>
        <taxon>Gemmatales</taxon>
        <taxon>Gemmataceae</taxon>
        <taxon>Gemmata</taxon>
    </lineage>
</organism>
<evidence type="ECO:0000313" key="1">
    <source>
        <dbReference type="EMBL" id="MBP3954170.1"/>
    </source>
</evidence>
<keyword evidence="2" id="KW-1185">Reference proteome</keyword>
<dbReference type="RefSeq" id="WP_210652313.1">
    <property type="nucleotide sequence ID" value="NZ_JAGKQQ010000001.1"/>
</dbReference>
<sequence>MSDIRFTNTGNLTGVAIGDNARVIAGQIIANVRQSAEQSVNADLVEAVKKALDAIAGAKIPESDQVEAAQTVEKIQKEAEKTEADATRPGRLTRWLASLASICKPAADAITAAKAVTIALGS</sequence>
<dbReference type="Proteomes" id="UP000676565">
    <property type="component" value="Unassembled WGS sequence"/>
</dbReference>
<protein>
    <submittedName>
        <fullName evidence="1">Uncharacterized protein</fullName>
    </submittedName>
</protein>
<name>A0ABS5BLI2_9BACT</name>
<dbReference type="EMBL" id="JAGKQQ010000001">
    <property type="protein sequence ID" value="MBP3954170.1"/>
    <property type="molecule type" value="Genomic_DNA"/>
</dbReference>
<proteinExistence type="predicted"/>
<accession>A0ABS5BLI2</accession>
<evidence type="ECO:0000313" key="2">
    <source>
        <dbReference type="Proteomes" id="UP000676565"/>
    </source>
</evidence>
<gene>
    <name evidence="1" type="ORF">J8F10_02515</name>
</gene>